<reference evidence="10" key="1">
    <citation type="submission" date="2017-03" db="EMBL/GenBank/DDBJ databases">
        <authorList>
            <person name="Monnet C."/>
        </authorList>
    </citation>
    <scope>NUCLEOTIDE SEQUENCE [LARGE SCALE GENOMIC DNA]</scope>
    <source>
        <strain evidence="10">ATCC 49514</strain>
    </source>
</reference>
<sequence length="465" mass="48937">MDTAEKMKPLQRLALLTIGLAQLFVAADYSAVYVAMPNMGAELDMSEVTLQWIITAYGLPFAGFLLLGGRLVDRLGAVRIFVIGNIAFGLGSILAGLSLDGSMLLAGRVIQGLAGAVLSPAILALLSANFPTGAVRSRAYSIWGAIGASGLAVGVLLGGALTEISWRWIFFINIPMVLVCLWGARRIADAQRQGAAGNKVPALSTTLGTLSVLLIVLFLTFLGDSQRERSSIIVTAVAAVIVLVAFLVHERQSRSPLVERALRKISTLRRGALAAALYMSSVGTEFFIVTLFLQDQRGYSPIIAGIAFIPLAALVTFGNVFAGRLLKTWRSSRVLALGFAISAIGLLLLAFSLQIDSYWLGLLPGFLVSGFGHGMVFTSVFVLGNSEVGPELSGAAGSLITASQYASAAFGTAVLTIIIVMVQGAVGFAWGFGFNALVAILGILLGLTTRERIQQNTPEEVPASS</sequence>
<evidence type="ECO:0000313" key="9">
    <source>
        <dbReference type="EMBL" id="SMX99925.1"/>
    </source>
</evidence>
<feature type="transmembrane region" description="Helical" evidence="7">
    <location>
        <begin position="334"/>
        <end position="353"/>
    </location>
</feature>
<feature type="transmembrane region" description="Helical" evidence="7">
    <location>
        <begin position="270"/>
        <end position="293"/>
    </location>
</feature>
<dbReference type="Gene3D" id="1.20.1720.10">
    <property type="entry name" value="Multidrug resistance protein D"/>
    <property type="match status" value="1"/>
</dbReference>
<dbReference type="GO" id="GO:0022857">
    <property type="term" value="F:transmembrane transporter activity"/>
    <property type="evidence" value="ECO:0007669"/>
    <property type="project" value="InterPro"/>
</dbReference>
<dbReference type="RefSeq" id="WP_101547370.1">
    <property type="nucleotide sequence ID" value="NZ_FXYX01000037.1"/>
</dbReference>
<organism evidence="9 10">
    <name type="scientific">Brevibacterium iodinum ATCC 49514</name>
    <dbReference type="NCBI Taxonomy" id="1255616"/>
    <lineage>
        <taxon>Bacteria</taxon>
        <taxon>Bacillati</taxon>
        <taxon>Actinomycetota</taxon>
        <taxon>Actinomycetes</taxon>
        <taxon>Micrococcales</taxon>
        <taxon>Brevibacteriaceae</taxon>
        <taxon>Brevibacterium</taxon>
    </lineage>
</organism>
<keyword evidence="6 7" id="KW-0472">Membrane</keyword>
<dbReference type="Pfam" id="PF07690">
    <property type="entry name" value="MFS_1"/>
    <property type="match status" value="1"/>
</dbReference>
<dbReference type="EMBL" id="FXYX01000037">
    <property type="protein sequence ID" value="SMX99925.1"/>
    <property type="molecule type" value="Genomic_DNA"/>
</dbReference>
<feature type="transmembrane region" description="Helical" evidence="7">
    <location>
        <begin position="80"/>
        <end position="99"/>
    </location>
</feature>
<dbReference type="PRINTS" id="PR01036">
    <property type="entry name" value="TCRTETB"/>
</dbReference>
<dbReference type="InterPro" id="IPR011701">
    <property type="entry name" value="MFS"/>
</dbReference>
<keyword evidence="4 7" id="KW-0812">Transmembrane</keyword>
<protein>
    <submittedName>
        <fullName evidence="9">Major Facilitator Superfamily protein</fullName>
    </submittedName>
</protein>
<feature type="transmembrane region" description="Helical" evidence="7">
    <location>
        <begin position="428"/>
        <end position="447"/>
    </location>
</feature>
<name>A0A2H1KJF8_9MICO</name>
<keyword evidence="2" id="KW-0813">Transport</keyword>
<dbReference type="AlphaFoldDB" id="A0A2H1KJF8"/>
<comment type="subcellular location">
    <subcellularLocation>
        <location evidence="1">Cell membrane</location>
        <topology evidence="1">Multi-pass membrane protein</topology>
    </subcellularLocation>
</comment>
<evidence type="ECO:0000256" key="4">
    <source>
        <dbReference type="ARBA" id="ARBA00022692"/>
    </source>
</evidence>
<dbReference type="CDD" id="cd17321">
    <property type="entry name" value="MFS_MMR_MDR_like"/>
    <property type="match status" value="1"/>
</dbReference>
<dbReference type="SUPFAM" id="SSF103473">
    <property type="entry name" value="MFS general substrate transporter"/>
    <property type="match status" value="1"/>
</dbReference>
<feature type="transmembrane region" description="Helical" evidence="7">
    <location>
        <begin position="299"/>
        <end position="322"/>
    </location>
</feature>
<feature type="transmembrane region" description="Helical" evidence="7">
    <location>
        <begin position="359"/>
        <end position="384"/>
    </location>
</feature>
<feature type="domain" description="Major facilitator superfamily (MFS) profile" evidence="8">
    <location>
        <begin position="14"/>
        <end position="454"/>
    </location>
</feature>
<feature type="transmembrane region" description="Helical" evidence="7">
    <location>
        <begin position="168"/>
        <end position="188"/>
    </location>
</feature>
<feature type="transmembrane region" description="Helical" evidence="7">
    <location>
        <begin position="229"/>
        <end position="249"/>
    </location>
</feature>
<feature type="transmembrane region" description="Helical" evidence="7">
    <location>
        <begin position="140"/>
        <end position="162"/>
    </location>
</feature>
<evidence type="ECO:0000256" key="3">
    <source>
        <dbReference type="ARBA" id="ARBA00022475"/>
    </source>
</evidence>
<feature type="transmembrane region" description="Helical" evidence="7">
    <location>
        <begin position="200"/>
        <end position="223"/>
    </location>
</feature>
<evidence type="ECO:0000256" key="6">
    <source>
        <dbReference type="ARBA" id="ARBA00023136"/>
    </source>
</evidence>
<dbReference type="PANTHER" id="PTHR42718">
    <property type="entry name" value="MAJOR FACILITATOR SUPERFAMILY MULTIDRUG TRANSPORTER MFSC"/>
    <property type="match status" value="1"/>
</dbReference>
<evidence type="ECO:0000313" key="10">
    <source>
        <dbReference type="Proteomes" id="UP000234382"/>
    </source>
</evidence>
<dbReference type="PANTHER" id="PTHR42718:SF46">
    <property type="entry name" value="BLR6921 PROTEIN"/>
    <property type="match status" value="1"/>
</dbReference>
<dbReference type="Proteomes" id="UP000234382">
    <property type="component" value="Unassembled WGS sequence"/>
</dbReference>
<evidence type="ECO:0000256" key="1">
    <source>
        <dbReference type="ARBA" id="ARBA00004651"/>
    </source>
</evidence>
<dbReference type="GO" id="GO:0005886">
    <property type="term" value="C:plasma membrane"/>
    <property type="evidence" value="ECO:0007669"/>
    <property type="project" value="UniProtKB-SubCell"/>
</dbReference>
<keyword evidence="10" id="KW-1185">Reference proteome</keyword>
<dbReference type="InterPro" id="IPR020846">
    <property type="entry name" value="MFS_dom"/>
</dbReference>
<feature type="transmembrane region" description="Helical" evidence="7">
    <location>
        <begin position="405"/>
        <end position="422"/>
    </location>
</feature>
<feature type="transmembrane region" description="Helical" evidence="7">
    <location>
        <begin position="105"/>
        <end position="128"/>
    </location>
</feature>
<accession>A0A2H1KJF8</accession>
<gene>
    <name evidence="9" type="ORF">BI49514_03112</name>
</gene>
<dbReference type="PROSITE" id="PS50850">
    <property type="entry name" value="MFS"/>
    <property type="match status" value="1"/>
</dbReference>
<dbReference type="Gene3D" id="1.20.1250.20">
    <property type="entry name" value="MFS general substrate transporter like domains"/>
    <property type="match status" value="1"/>
</dbReference>
<evidence type="ECO:0000256" key="2">
    <source>
        <dbReference type="ARBA" id="ARBA00022448"/>
    </source>
</evidence>
<dbReference type="InterPro" id="IPR036259">
    <property type="entry name" value="MFS_trans_sf"/>
</dbReference>
<evidence type="ECO:0000256" key="5">
    <source>
        <dbReference type="ARBA" id="ARBA00022989"/>
    </source>
</evidence>
<evidence type="ECO:0000256" key="7">
    <source>
        <dbReference type="SAM" id="Phobius"/>
    </source>
</evidence>
<evidence type="ECO:0000259" key="8">
    <source>
        <dbReference type="PROSITE" id="PS50850"/>
    </source>
</evidence>
<feature type="transmembrane region" description="Helical" evidence="7">
    <location>
        <begin position="50"/>
        <end position="68"/>
    </location>
</feature>
<keyword evidence="3" id="KW-1003">Cell membrane</keyword>
<keyword evidence="5 7" id="KW-1133">Transmembrane helix</keyword>
<proteinExistence type="predicted"/>